<protein>
    <submittedName>
        <fullName evidence="1">Uncharacterized protein</fullName>
    </submittedName>
</protein>
<evidence type="ECO:0000313" key="2">
    <source>
        <dbReference type="Proteomes" id="UP001249822"/>
    </source>
</evidence>
<name>A0AB35PYS3_9ENTR</name>
<sequence>MNTWKAAYDALEDLYDYNDNALGLFALGLRFGLDDLSSIGVDAVTDGADDKKLDIVFINKEEEYAVIGQCYYSEKERESAPSNKASDLNTGVAWLLQRAIPEVPDRIKSAAINLREAIKDGTVKNIYIWFVHNLPESHHVENELVTVQHTTTSILKTVYPGISIDVSNKEVGSNTLQEWYEDCRTPILINKSVTLNTIGGYEISGKGWSSYSTAIQARDLAKLYKKHKTKIFFC</sequence>
<reference evidence="1" key="2">
    <citation type="submission" date="2023-01" db="EMBL/GenBank/DDBJ databases">
        <authorList>
            <person name="Du H."/>
            <person name="Wan W."/>
        </authorList>
    </citation>
    <scope>NUCLEOTIDE SEQUENCE</scope>
    <source>
        <strain evidence="1">HD1688</strain>
    </source>
</reference>
<organism evidence="1 2">
    <name type="scientific">Klebsiella michiganensis</name>
    <dbReference type="NCBI Taxonomy" id="1134687"/>
    <lineage>
        <taxon>Bacteria</taxon>
        <taxon>Pseudomonadati</taxon>
        <taxon>Pseudomonadota</taxon>
        <taxon>Gammaproteobacteria</taxon>
        <taxon>Enterobacterales</taxon>
        <taxon>Enterobacteriaceae</taxon>
        <taxon>Klebsiella/Raoultella group</taxon>
        <taxon>Klebsiella</taxon>
    </lineage>
</organism>
<gene>
    <name evidence="1" type="ORF">PTQ40_20885</name>
</gene>
<dbReference type="Proteomes" id="UP001249822">
    <property type="component" value="Unassembled WGS sequence"/>
</dbReference>
<dbReference type="AlphaFoldDB" id="A0AB35PYS3"/>
<dbReference type="RefSeq" id="WP_223226752.1">
    <property type="nucleotide sequence ID" value="NZ_CP072119.1"/>
</dbReference>
<proteinExistence type="predicted"/>
<dbReference type="EMBL" id="JAQSKY010000018">
    <property type="protein sequence ID" value="MDS7901425.1"/>
    <property type="molecule type" value="Genomic_DNA"/>
</dbReference>
<reference evidence="1" key="1">
    <citation type="journal article" date="2023" name="Front. Microbiol.">
        <title>Genomic characterization of carbapenem-resistant Klebsiella oxytoca complex in China: a multi-center study.</title>
        <authorList>
            <person name="Wan W."/>
            <person name="Yang X."/>
            <person name="Yu H."/>
            <person name="Wang M."/>
            <person name="Jia W."/>
            <person name="Huang B."/>
            <person name="Qu F."/>
            <person name="Shan B."/>
            <person name="Tang Y.W."/>
            <person name="Chen L."/>
            <person name="Du H."/>
        </authorList>
    </citation>
    <scope>NUCLEOTIDE SEQUENCE</scope>
    <source>
        <strain evidence="1">HD1688</strain>
    </source>
</reference>
<comment type="caution">
    <text evidence="1">The sequence shown here is derived from an EMBL/GenBank/DDBJ whole genome shotgun (WGS) entry which is preliminary data.</text>
</comment>
<accession>A0AB35PYS3</accession>
<evidence type="ECO:0000313" key="1">
    <source>
        <dbReference type="EMBL" id="MDS7901425.1"/>
    </source>
</evidence>